<sequence length="601" mass="68087">MSFSKPQGNFFLNLKVLDITLFPDRNGNGGLSDNQLLWINSHSPGMLKDIFDGSVYKELKPNLFPNQSMDDLDLAISLFIDGFAPFKGGNSKMTIVHIVFLSLPPNERYKKKNMLQVSIIWADHTGNLYSFLKPLMNELFILENAGMEVKFPNGSAKVKELIHHSGHNSTYPTVAQDEDNSSNPLLSLGIDYESDTDESNNSKGLEENDAVLNIENHWFSTPYIFFKRFLPMDHTVDHIIPFINANAVVRCIEKWHPLTKAEYFLWIALWTYMAWLPCSDRDFYWRTKPTILVPSPYNFGQWMSRRRFDAILTAHTLEHPATIAAGVTSDPLVPIHGFVEVYNENLLNAMVPGRVLTIDETMNQWVGKVSRMPNVKKIISKPHPVGQEFKTVADASTNIIIRLDISEKNFQVKKFGDQGAVISTVLRLSEPWFATGRTILADSWFRSPSCAAVLHQYGLYSIMAMKKRSHWPRLVPRDLHMKLEGESVGTSISLVSIVKDVPMSICILRDRKMQCLVSTCGRTTQGSEVTHVIKEGNRSRFATFHRPAVFDDYGAGKGAVDINNNNRDNMASYHDVMRTHSREVRAYSFFLALAEANAYLA</sequence>
<dbReference type="PANTHER" id="PTHR46599">
    <property type="entry name" value="PIGGYBAC TRANSPOSABLE ELEMENT-DERIVED PROTEIN 4"/>
    <property type="match status" value="1"/>
</dbReference>
<feature type="domain" description="PiggyBac transposable element-derived protein" evidence="1">
    <location>
        <begin position="221"/>
        <end position="599"/>
    </location>
</feature>
<accession>A0A8H7VJH0</accession>
<name>A0A8H7VJH0_9FUNG</name>
<dbReference type="AlphaFoldDB" id="A0A8H7VJH0"/>
<organism evidence="2 3">
    <name type="scientific">Circinella minor</name>
    <dbReference type="NCBI Taxonomy" id="1195481"/>
    <lineage>
        <taxon>Eukaryota</taxon>
        <taxon>Fungi</taxon>
        <taxon>Fungi incertae sedis</taxon>
        <taxon>Mucoromycota</taxon>
        <taxon>Mucoromycotina</taxon>
        <taxon>Mucoromycetes</taxon>
        <taxon>Mucorales</taxon>
        <taxon>Lichtheimiaceae</taxon>
        <taxon>Circinella</taxon>
    </lineage>
</organism>
<evidence type="ECO:0000313" key="2">
    <source>
        <dbReference type="EMBL" id="KAG2225141.1"/>
    </source>
</evidence>
<dbReference type="OrthoDB" id="2409026at2759"/>
<evidence type="ECO:0000259" key="1">
    <source>
        <dbReference type="Pfam" id="PF13843"/>
    </source>
</evidence>
<keyword evidence="3" id="KW-1185">Reference proteome</keyword>
<dbReference type="InterPro" id="IPR029526">
    <property type="entry name" value="PGBD"/>
</dbReference>
<evidence type="ECO:0000313" key="3">
    <source>
        <dbReference type="Proteomes" id="UP000646827"/>
    </source>
</evidence>
<dbReference type="EMBL" id="JAEPRB010000032">
    <property type="protein sequence ID" value="KAG2225141.1"/>
    <property type="molecule type" value="Genomic_DNA"/>
</dbReference>
<proteinExistence type="predicted"/>
<comment type="caution">
    <text evidence="2">The sequence shown here is derived from an EMBL/GenBank/DDBJ whole genome shotgun (WGS) entry which is preliminary data.</text>
</comment>
<reference evidence="2 3" key="1">
    <citation type="submission" date="2020-12" db="EMBL/GenBank/DDBJ databases">
        <title>Metabolic potential, ecology and presence of endohyphal bacteria is reflected in genomic diversity of Mucoromycotina.</title>
        <authorList>
            <person name="Muszewska A."/>
            <person name="Okrasinska A."/>
            <person name="Steczkiewicz K."/>
            <person name="Drgas O."/>
            <person name="Orlowska M."/>
            <person name="Perlinska-Lenart U."/>
            <person name="Aleksandrzak-Piekarczyk T."/>
            <person name="Szatraj K."/>
            <person name="Zielenkiewicz U."/>
            <person name="Pilsyk S."/>
            <person name="Malc E."/>
            <person name="Mieczkowski P."/>
            <person name="Kruszewska J.S."/>
            <person name="Biernat P."/>
            <person name="Pawlowska J."/>
        </authorList>
    </citation>
    <scope>NUCLEOTIDE SEQUENCE [LARGE SCALE GENOMIC DNA]</scope>
    <source>
        <strain evidence="2 3">CBS 142.35</strain>
    </source>
</reference>
<protein>
    <recommendedName>
        <fullName evidence="1">PiggyBac transposable element-derived protein domain-containing protein</fullName>
    </recommendedName>
</protein>
<dbReference type="Proteomes" id="UP000646827">
    <property type="component" value="Unassembled WGS sequence"/>
</dbReference>
<dbReference type="PANTHER" id="PTHR46599:SF3">
    <property type="entry name" value="PIGGYBAC TRANSPOSABLE ELEMENT-DERIVED PROTEIN 4"/>
    <property type="match status" value="1"/>
</dbReference>
<dbReference type="Pfam" id="PF13843">
    <property type="entry name" value="DDE_Tnp_1_7"/>
    <property type="match status" value="1"/>
</dbReference>
<gene>
    <name evidence="2" type="ORF">INT45_011824</name>
</gene>